<dbReference type="Gene3D" id="3.40.850.10">
    <property type="entry name" value="Kinesin motor domain"/>
    <property type="match status" value="2"/>
</dbReference>
<dbReference type="PANTHER" id="PTHR13140:SF706">
    <property type="entry name" value="DILUTE CLASS UNCONVENTIONAL MYOSIN, ISOFORM C"/>
    <property type="match status" value="1"/>
</dbReference>
<feature type="region of interest" description="Disordered" evidence="8">
    <location>
        <begin position="217"/>
        <end position="257"/>
    </location>
</feature>
<keyword evidence="7" id="KW-0175">Coiled coil</keyword>
<evidence type="ECO:0000256" key="6">
    <source>
        <dbReference type="PROSITE-ProRule" id="PRU00782"/>
    </source>
</evidence>
<keyword evidence="2" id="KW-0067">ATP-binding</keyword>
<keyword evidence="11" id="KW-1185">Reference proteome</keyword>
<dbReference type="Proteomes" id="UP000054937">
    <property type="component" value="Unassembled WGS sequence"/>
</dbReference>
<dbReference type="Gene3D" id="1.20.120.720">
    <property type="entry name" value="Myosin VI head, motor domain, U50 subdomain"/>
    <property type="match status" value="1"/>
</dbReference>
<dbReference type="PRINTS" id="PR00193">
    <property type="entry name" value="MYOSINHEAVY"/>
</dbReference>
<dbReference type="InParanoid" id="A0A0V0QX25"/>
<evidence type="ECO:0000256" key="1">
    <source>
        <dbReference type="ARBA" id="ARBA00022741"/>
    </source>
</evidence>
<keyword evidence="4" id="KW-0505">Motor protein</keyword>
<evidence type="ECO:0000256" key="7">
    <source>
        <dbReference type="SAM" id="Coils"/>
    </source>
</evidence>
<feature type="region of interest" description="Disordered" evidence="8">
    <location>
        <begin position="50"/>
        <end position="112"/>
    </location>
</feature>
<dbReference type="GO" id="GO:0005737">
    <property type="term" value="C:cytoplasm"/>
    <property type="evidence" value="ECO:0007669"/>
    <property type="project" value="TreeGrafter"/>
</dbReference>
<reference evidence="10 11" key="1">
    <citation type="journal article" date="2015" name="Sci. Rep.">
        <title>Genome of the facultative scuticociliatosis pathogen Pseudocohnilembus persalinus provides insight into its virulence through horizontal gene transfer.</title>
        <authorList>
            <person name="Xiong J."/>
            <person name="Wang G."/>
            <person name="Cheng J."/>
            <person name="Tian M."/>
            <person name="Pan X."/>
            <person name="Warren A."/>
            <person name="Jiang C."/>
            <person name="Yuan D."/>
            <person name="Miao W."/>
        </authorList>
    </citation>
    <scope>NUCLEOTIDE SEQUENCE [LARGE SCALE GENOMIC DNA]</scope>
    <source>
        <strain evidence="10">36N120E</strain>
    </source>
</reference>
<evidence type="ECO:0000259" key="9">
    <source>
        <dbReference type="PROSITE" id="PS51456"/>
    </source>
</evidence>
<protein>
    <submittedName>
        <fullName evidence="10">p-loop containing nucleoside triphosphate hydrolase</fullName>
    </submittedName>
</protein>
<evidence type="ECO:0000313" key="10">
    <source>
        <dbReference type="EMBL" id="KRX06758.1"/>
    </source>
</evidence>
<feature type="region of interest" description="Actin-binding" evidence="6">
    <location>
        <begin position="2167"/>
        <end position="2189"/>
    </location>
</feature>
<keyword evidence="3 6" id="KW-0518">Myosin</keyword>
<evidence type="ECO:0000256" key="5">
    <source>
        <dbReference type="ARBA" id="ARBA00023203"/>
    </source>
</evidence>
<feature type="compositionally biased region" description="Low complexity" evidence="8">
    <location>
        <begin position="50"/>
        <end position="102"/>
    </location>
</feature>
<organism evidence="10 11">
    <name type="scientific">Pseudocohnilembus persalinus</name>
    <name type="common">Ciliate</name>
    <dbReference type="NCBI Taxonomy" id="266149"/>
    <lineage>
        <taxon>Eukaryota</taxon>
        <taxon>Sar</taxon>
        <taxon>Alveolata</taxon>
        <taxon>Ciliophora</taxon>
        <taxon>Intramacronucleata</taxon>
        <taxon>Oligohymenophorea</taxon>
        <taxon>Scuticociliatia</taxon>
        <taxon>Philasterida</taxon>
        <taxon>Pseudocohnilembidae</taxon>
        <taxon>Pseudocohnilembus</taxon>
    </lineage>
</organism>
<dbReference type="EMBL" id="LDAU01000092">
    <property type="protein sequence ID" value="KRX06758.1"/>
    <property type="molecule type" value="Genomic_DNA"/>
</dbReference>
<feature type="coiled-coil region" evidence="7">
    <location>
        <begin position="2344"/>
        <end position="2465"/>
    </location>
</feature>
<feature type="domain" description="Myosin motor" evidence="9">
    <location>
        <begin position="1698"/>
        <end position="2297"/>
    </location>
</feature>
<dbReference type="GO" id="GO:0051015">
    <property type="term" value="F:actin filament binding"/>
    <property type="evidence" value="ECO:0007669"/>
    <property type="project" value="TreeGrafter"/>
</dbReference>
<evidence type="ECO:0000256" key="8">
    <source>
        <dbReference type="SAM" id="MobiDB-lite"/>
    </source>
</evidence>
<accession>A0A0V0QX25</accession>
<gene>
    <name evidence="10" type="ORF">PPERSA_09160</name>
</gene>
<keyword evidence="1" id="KW-0547">Nucleotide-binding</keyword>
<dbReference type="PROSITE" id="PS51456">
    <property type="entry name" value="MYOSIN_MOTOR"/>
    <property type="match status" value="1"/>
</dbReference>
<dbReference type="GO" id="GO:0000146">
    <property type="term" value="F:microfilament motor activity"/>
    <property type="evidence" value="ECO:0007669"/>
    <property type="project" value="TreeGrafter"/>
</dbReference>
<dbReference type="GO" id="GO:0016459">
    <property type="term" value="C:myosin complex"/>
    <property type="evidence" value="ECO:0007669"/>
    <property type="project" value="UniProtKB-KW"/>
</dbReference>
<dbReference type="Pfam" id="PF00063">
    <property type="entry name" value="Myosin_head"/>
    <property type="match status" value="1"/>
</dbReference>
<keyword evidence="5 6" id="KW-0009">Actin-binding</keyword>
<comment type="caution">
    <text evidence="10">The sequence shown here is derived from an EMBL/GenBank/DDBJ whole genome shotgun (WGS) entry which is preliminary data.</text>
</comment>
<sequence length="2526" mass="302366">MDIFRKIISGTRNKSANQPQTAQIQGQQINQGIQQGNRGNIFSNFFSRSSQNQQGRQFTNQQNSQPRKNNQYSQQQNQQSQNRGRNFNQGQNFSSQQVQNQQKPWHKKSQSAQQLTANQISYLIQKNNELKNQMDQKEKQDLQLVFQGFKNQQQMAQEQNLLKQKQYFQEAQVRENSNFILDYFPEKKKQLLEKEMIEIQKQQELNESEISINSYQEELDQENSENQQKKDKSKSVKQEQNKVKNSLQLDKKNSQKNQKGILKNLNPSKLIQKQSQKQLVNKQVQKIKDQKQNTEVFKRQQSIRRQILLKKQQFQDLQIKKKKEQEKKQILESEIILPFVDLQNIQVKKKNFENFGTEIYDKNQQPQIIDIVMKTIDERKMEVDQYFESRMCNDLDYENRLLNYRKNQEFQQTNYSNFEVFEIDPISREPIRERVMQNYIRDSNNYKDFKVRTPQALHKMIKILIEEIVDSEYQIDNKFATKINQQGNDVKIDFGLIYQFVCEKFRAFNSDLKRLKSSNEEVKGLKIIIEAQEMMIRYLLLSINDLRKQHTGKFRQNPFEFSLNEMLREISFSLLEGYEWNKLKFRNFKEKYYNQMKKLTPQEIISMYASDTSKSLRFYTKKTAFEEIKVENFYISPNEPELRAYILIINSVVSEPLKNPSLNFVQIIQNIELFFESKSQDQEEQLLLDSQIINQSMDIIKEICSANPIEYFKLLNSNDTNYLLGNAMLLNLNLIREKTLQNLLNRINPHDKLNIQEIQDELYFRIQDKIYLENFLTAFEFDLSEYKREFGNVSYQQIQNNEKLKKKYLNFVIYDKESQNIKLKNVGFEKKRNVRHCQVPDFEPKIQGRGGVEYKRNQLFFSNDIIKKYKNDYKIETPNNLVCKQFLIKGGEFQYLKKEEKYDYQFTKYAFTDYEKLDAIENETIQALKDEQSQKLMEVELKQKKQDQLQNDARKKYQNEIEMEEKKNNKNENEIEEEYISNQIQDENSQSTLQIYNEDQDVKNDVNIYQNQNLDKAIDLIEKVKQKMEIRRQIKKIHLMNLLNLELERIEELKAIDQNDEQFFNNQDLNQIEEETYKEKMESLEEKFENLDYEGGENYVEDFRILKFQNEHDGQILELNLSVQGFLFGEKYCFKKYGKNKVNKGKINNENNQENIDYTDLFGSDMVIFLANDEISKSKLLWEKMISAMKIVSNLQDSKFEGFNLLIFQIKHQFLNGYFSYIDDNFKEKVIDDSEFFSEEKAKNKITYHYNNYKEFYFNDLEIDNYKNKQVVSIKDKKIDIINNKNEQLIVGKQSDQNEDNQNKNDVIIFKKQTSTVQKLYQQQLNQGQDIECENNLDDNFNQQIKKQNEKSQLESHSSVKQFQQVRKSNEIFQTIRFFMTQKDQFMGKYFRKTLYDIEKFDILAKKLSFQGLHNKFWTNTQRFQVYKLQDILNDFKGFLHNIPNIENLKHDLQENKGFYSDFDMFTNTYLDKRKNQTLKSYFYMKNVINEFFNKLMEKFSVIWEHRTFISLQDVILTFKTQNIYLYPDEGLVNDQPQGIYEMDVNIQQIFKDFEKQISIFKNLKIQGKQNQFQDYLGFSKLYQLQNLTDKLLEGFLSKDIEIVLKGAEIFLKKVEEQSLIELEQFEKKLNILDKKKKEIMPSYQKEKQPKNSHKFYNRDDYLLQKQKEREQIEAEKKKKLERQALLQQDMELIEQIQKSGSGKTEATKIILKYLANDPLKKYKQQGKIQLKNEISIEEQVLDSNPLLEAFGNAKTVRNDNSSRFGKFINIYFNKQRLYLKKAKDYNILKNGDLKYEGEDGLNLKYTKNCMDVLGISEKFQDFVFEIISAVLQLGNVTFTKNKDQQQYAQIENKGQVFLENAIKLLQIDKQEIEQFFLKKQIIDPSSQKIILKGQSVEQAQNNRDNLSKFIYSQLFEWIIRSINNQIAQSALKQEKLNKKNKKDKILEIGILDIFGFEIFEHNSFEQLNINYANEKLQQFFNINMFQQEQQLYKEEGIEWDYLQFSDNQKIIEIFEGTPVSVFSFIDDQCKIAQGKDSAILQNINKNLNSEKLFVPNKNMGQNVFGVKHFAGEVVYEVQNFVNKNKDTDQKDFLFLQNSKNEIIKQIFCQEDEEINQQNNEDEIKQDNNDNDNDENFSNYQYMLKQKVKKVQKKGHFTVSYYFREQLKNLIEKLEKSQPYYIRCIKPNDKKLPNEFDSFNVLRQLKCAGLIEAIRIRKAGYSIRREHLQFLKRYKVLSPNINLNGNLKQKCQQFMEKICQIDEFKEHLSLEKKKWQVGEKLVFLQENAKQVMDSQLFIFFEKFVKIIQKNVFQDEQKIQQKQEELIQQLKSKNDVYFSQFKVKFEGLQKQIEHKNDKIKQLEQDSQENRFQLQKQNQKLGDFQQEIQKFQQQIINMNQEKSLNQITIQELEKKIKQKDLELKKTQHSVNEYKYWQEFQEQQGEFKQKLEKQIQQQKEVSQTLINLLKVKNLQVENYKEIFSQKVKNSEIQQLEKGGQKFLEQENILMKKLQNQMNNLQILEQEKSV</sequence>
<comment type="similarity">
    <text evidence="6">Belongs to the TRAFAC class myosin-kinesin ATPase superfamily. Myosin family.</text>
</comment>
<proteinExistence type="inferred from homology"/>
<evidence type="ECO:0000313" key="11">
    <source>
        <dbReference type="Proteomes" id="UP000054937"/>
    </source>
</evidence>
<keyword evidence="10" id="KW-0378">Hydrolase</keyword>
<dbReference type="PANTHER" id="PTHR13140">
    <property type="entry name" value="MYOSIN"/>
    <property type="match status" value="1"/>
</dbReference>
<dbReference type="GO" id="GO:0007015">
    <property type="term" value="P:actin filament organization"/>
    <property type="evidence" value="ECO:0007669"/>
    <property type="project" value="TreeGrafter"/>
</dbReference>
<feature type="coiled-coil region" evidence="7">
    <location>
        <begin position="1616"/>
        <end position="1690"/>
    </location>
</feature>
<comment type="caution">
    <text evidence="6">Lacks conserved residue(s) required for the propagation of feature annotation.</text>
</comment>
<dbReference type="InterPro" id="IPR027417">
    <property type="entry name" value="P-loop_NTPase"/>
</dbReference>
<name>A0A0V0QX25_PSEPJ</name>
<dbReference type="SMART" id="SM00242">
    <property type="entry name" value="MYSc"/>
    <property type="match status" value="1"/>
</dbReference>
<dbReference type="GO" id="GO:0005524">
    <property type="term" value="F:ATP binding"/>
    <property type="evidence" value="ECO:0007669"/>
    <property type="project" value="UniProtKB-KW"/>
</dbReference>
<dbReference type="InterPro" id="IPR036961">
    <property type="entry name" value="Kinesin_motor_dom_sf"/>
</dbReference>
<dbReference type="Gene3D" id="6.20.240.20">
    <property type="match status" value="1"/>
</dbReference>
<dbReference type="GO" id="GO:0016020">
    <property type="term" value="C:membrane"/>
    <property type="evidence" value="ECO:0007669"/>
    <property type="project" value="TreeGrafter"/>
</dbReference>
<feature type="compositionally biased region" description="Basic and acidic residues" evidence="8">
    <location>
        <begin position="227"/>
        <end position="242"/>
    </location>
</feature>
<dbReference type="InterPro" id="IPR001609">
    <property type="entry name" value="Myosin_head_motor_dom-like"/>
</dbReference>
<dbReference type="GO" id="GO:0016787">
    <property type="term" value="F:hydrolase activity"/>
    <property type="evidence" value="ECO:0007669"/>
    <property type="project" value="UniProtKB-KW"/>
</dbReference>
<dbReference type="Gene3D" id="1.20.58.530">
    <property type="match status" value="1"/>
</dbReference>
<dbReference type="CDD" id="cd00124">
    <property type="entry name" value="MYSc"/>
    <property type="match status" value="1"/>
</dbReference>
<dbReference type="Gene3D" id="1.10.10.820">
    <property type="match status" value="1"/>
</dbReference>
<dbReference type="SUPFAM" id="SSF52540">
    <property type="entry name" value="P-loop containing nucleoside triphosphate hydrolases"/>
    <property type="match status" value="1"/>
</dbReference>
<dbReference type="OrthoDB" id="6108017at2759"/>
<evidence type="ECO:0000256" key="4">
    <source>
        <dbReference type="ARBA" id="ARBA00023175"/>
    </source>
</evidence>
<evidence type="ECO:0000256" key="3">
    <source>
        <dbReference type="ARBA" id="ARBA00023123"/>
    </source>
</evidence>
<evidence type="ECO:0000256" key="2">
    <source>
        <dbReference type="ARBA" id="ARBA00022840"/>
    </source>
</evidence>